<dbReference type="AlphaFoldDB" id="A0A1M6BYG9"/>
<evidence type="ECO:0000313" key="5">
    <source>
        <dbReference type="EMBL" id="SHI53564.1"/>
    </source>
</evidence>
<dbReference type="Gene3D" id="3.20.20.70">
    <property type="entry name" value="Aldolase class I"/>
    <property type="match status" value="1"/>
</dbReference>
<dbReference type="Pfam" id="PF05853">
    <property type="entry name" value="BKACE"/>
    <property type="match status" value="1"/>
</dbReference>
<keyword evidence="3" id="KW-0479">Metal-binding</keyword>
<dbReference type="RefSeq" id="WP_073992713.1">
    <property type="nucleotide sequence ID" value="NZ_FQYT01000004.1"/>
</dbReference>
<dbReference type="EMBL" id="FQYT01000004">
    <property type="protein sequence ID" value="SHI53564.1"/>
    <property type="molecule type" value="Genomic_DNA"/>
</dbReference>
<evidence type="ECO:0000256" key="4">
    <source>
        <dbReference type="ARBA" id="ARBA00022833"/>
    </source>
</evidence>
<name>A0A1M6BYG9_9FIRM</name>
<gene>
    <name evidence="5" type="ORF">SAMN02745691_00420</name>
</gene>
<dbReference type="GO" id="GO:0046872">
    <property type="term" value="F:metal ion binding"/>
    <property type="evidence" value="ECO:0007669"/>
    <property type="project" value="UniProtKB-KW"/>
</dbReference>
<evidence type="ECO:0000256" key="3">
    <source>
        <dbReference type="ARBA" id="ARBA00022723"/>
    </source>
</evidence>
<evidence type="ECO:0000313" key="6">
    <source>
        <dbReference type="Proteomes" id="UP000184342"/>
    </source>
</evidence>
<comment type="cofactor">
    <cofactor evidence="1">
        <name>Zn(2+)</name>
        <dbReference type="ChEBI" id="CHEBI:29105"/>
    </cofactor>
</comment>
<evidence type="ECO:0000256" key="2">
    <source>
        <dbReference type="ARBA" id="ARBA00022679"/>
    </source>
</evidence>
<organism evidence="5 6">
    <name type="scientific">Parasporobacterium paucivorans DSM 15970</name>
    <dbReference type="NCBI Taxonomy" id="1122934"/>
    <lineage>
        <taxon>Bacteria</taxon>
        <taxon>Bacillati</taxon>
        <taxon>Bacillota</taxon>
        <taxon>Clostridia</taxon>
        <taxon>Lachnospirales</taxon>
        <taxon>Lachnospiraceae</taxon>
        <taxon>Parasporobacterium</taxon>
    </lineage>
</organism>
<proteinExistence type="predicted"/>
<dbReference type="GO" id="GO:0043720">
    <property type="term" value="F:3-keto-5-aminohexanoate cleavage activity"/>
    <property type="evidence" value="ECO:0007669"/>
    <property type="project" value="InterPro"/>
</dbReference>
<sequence>MSDLKNKTILTVACTGAWPKKEDSPYIPITPQEEAEEIIKCWEAGASIAHIHVRDPETFGASMNFDQFAKTVEIVRANTDIVINLTTSGGLGVPDELRMKPFQELKPEISSFDCGTMNWQDNAIFENSPQFLEKLGYAMQEADVKPEIEIFDMGMIENAARLVKKGALVGPVHFQFVIGVLGGMAATPENLFTLADYAEKLHPGCTWGALGVGRGHLPVMLAAMSRNGHLRVGMEDNLLFKKGQLATSNVEFVERTKRMLAEIDREIASPDDARAILNLKNCNTKKK</sequence>
<reference evidence="5 6" key="1">
    <citation type="submission" date="2016-11" db="EMBL/GenBank/DDBJ databases">
        <authorList>
            <person name="Jaros S."/>
            <person name="Januszkiewicz K."/>
            <person name="Wedrychowicz H."/>
        </authorList>
    </citation>
    <scope>NUCLEOTIDE SEQUENCE [LARGE SCALE GENOMIC DNA]</scope>
    <source>
        <strain evidence="5 6">DSM 15970</strain>
    </source>
</reference>
<accession>A0A1M6BYG9</accession>
<evidence type="ECO:0000256" key="1">
    <source>
        <dbReference type="ARBA" id="ARBA00001947"/>
    </source>
</evidence>
<dbReference type="STRING" id="1122934.SAMN02745691_00420"/>
<dbReference type="Proteomes" id="UP000184342">
    <property type="component" value="Unassembled WGS sequence"/>
</dbReference>
<dbReference type="OrthoDB" id="63399at2"/>
<protein>
    <submittedName>
        <fullName evidence="5">3-keto-5-aminohexanoate cleavage enzyme</fullName>
    </submittedName>
</protein>
<keyword evidence="4" id="KW-0862">Zinc</keyword>
<dbReference type="PANTHER" id="PTHR37418:SF2">
    <property type="entry name" value="3-KETO-5-AMINOHEXANOATE CLEAVAGE ENZYME"/>
    <property type="match status" value="1"/>
</dbReference>
<dbReference type="InterPro" id="IPR013785">
    <property type="entry name" value="Aldolase_TIM"/>
</dbReference>
<dbReference type="PANTHER" id="PTHR37418">
    <property type="entry name" value="3-KETO-5-AMINOHEXANOATE CLEAVAGE ENZYME-RELATED"/>
    <property type="match status" value="1"/>
</dbReference>
<dbReference type="InterPro" id="IPR008567">
    <property type="entry name" value="BKACE"/>
</dbReference>
<keyword evidence="6" id="KW-1185">Reference proteome</keyword>
<keyword evidence="2" id="KW-0808">Transferase</keyword>